<feature type="compositionally biased region" description="Polar residues" evidence="1">
    <location>
        <begin position="121"/>
        <end position="130"/>
    </location>
</feature>
<dbReference type="AlphaFoldDB" id="A0A1D2VIH8"/>
<dbReference type="RefSeq" id="XP_020047594.1">
    <property type="nucleotide sequence ID" value="XM_020194558.1"/>
</dbReference>
<evidence type="ECO:0000256" key="1">
    <source>
        <dbReference type="SAM" id="MobiDB-lite"/>
    </source>
</evidence>
<reference evidence="3" key="1">
    <citation type="submission" date="2016-05" db="EMBL/GenBank/DDBJ databases">
        <title>Comparative genomics of biotechnologically important yeasts.</title>
        <authorList>
            <consortium name="DOE Joint Genome Institute"/>
            <person name="Riley R."/>
            <person name="Haridas S."/>
            <person name="Wolfe K.H."/>
            <person name="Lopes M.R."/>
            <person name="Hittinger C.T."/>
            <person name="Goker M."/>
            <person name="Salamov A."/>
            <person name="Wisecaver J."/>
            <person name="Long T.M."/>
            <person name="Aerts A.L."/>
            <person name="Barry K."/>
            <person name="Choi C."/>
            <person name="Clum A."/>
            <person name="Coughlan A.Y."/>
            <person name="Deshpande S."/>
            <person name="Douglass A.P."/>
            <person name="Hanson S.J."/>
            <person name="Klenk H.-P."/>
            <person name="Labutti K."/>
            <person name="Lapidus A."/>
            <person name="Lindquist E."/>
            <person name="Lipzen A."/>
            <person name="Meier-Kolthoff J.P."/>
            <person name="Ohm R.A."/>
            <person name="Otillar R.P."/>
            <person name="Pangilinan J."/>
            <person name="Peng Y."/>
            <person name="Rokas A."/>
            <person name="Rosa C.A."/>
            <person name="Scheuner C."/>
            <person name="Sibirny A.A."/>
            <person name="Slot J.C."/>
            <person name="Stielow J.B."/>
            <person name="Sun H."/>
            <person name="Kurtzman C.P."/>
            <person name="Blackwell M."/>
            <person name="Grigoriev I.V."/>
            <person name="Jeffries T.W."/>
        </authorList>
    </citation>
    <scope>NUCLEOTIDE SEQUENCE [LARGE SCALE GENOMIC DNA]</scope>
    <source>
        <strain evidence="3">DSM 1968</strain>
    </source>
</reference>
<feature type="compositionally biased region" description="Polar residues" evidence="1">
    <location>
        <begin position="96"/>
        <end position="105"/>
    </location>
</feature>
<feature type="compositionally biased region" description="Basic and acidic residues" evidence="1">
    <location>
        <begin position="131"/>
        <end position="146"/>
    </location>
</feature>
<accession>A0A1D2VIH8</accession>
<feature type="region of interest" description="Disordered" evidence="1">
    <location>
        <begin position="96"/>
        <end position="146"/>
    </location>
</feature>
<dbReference type="EMBL" id="KV454480">
    <property type="protein sequence ID" value="ODV61287.1"/>
    <property type="molecule type" value="Genomic_DNA"/>
</dbReference>
<evidence type="ECO:0000313" key="2">
    <source>
        <dbReference type="EMBL" id="ODV61287.1"/>
    </source>
</evidence>
<protein>
    <submittedName>
        <fullName evidence="2">Uncharacterized protein</fullName>
    </submittedName>
</protein>
<keyword evidence="3" id="KW-1185">Reference proteome</keyword>
<dbReference type="Proteomes" id="UP000095038">
    <property type="component" value="Unassembled WGS sequence"/>
</dbReference>
<dbReference type="InParanoid" id="A0A1D2VIH8"/>
<evidence type="ECO:0000313" key="3">
    <source>
        <dbReference type="Proteomes" id="UP000095038"/>
    </source>
</evidence>
<sequence length="146" mass="16329">MDVLPTLSGSNFSLFSAKLNQLKTFFNSNFNQHDNNSEKFLQLLEMLNVSHNIELKMKDSKISTLELEISNIIMVLSRIDSAAEANDAMNSSLLNRVSAEPQQIQAADDLADDPARHSNAEDTFSTSDQRTPIEEIGKKINRKNSD</sequence>
<name>A0A1D2VIH8_9ASCO</name>
<proteinExistence type="predicted"/>
<gene>
    <name evidence="2" type="ORF">ASCRUDRAFT_81003</name>
</gene>
<dbReference type="GeneID" id="30968194"/>
<organism evidence="2 3">
    <name type="scientific">Ascoidea rubescens DSM 1968</name>
    <dbReference type="NCBI Taxonomy" id="1344418"/>
    <lineage>
        <taxon>Eukaryota</taxon>
        <taxon>Fungi</taxon>
        <taxon>Dikarya</taxon>
        <taxon>Ascomycota</taxon>
        <taxon>Saccharomycotina</taxon>
        <taxon>Saccharomycetes</taxon>
        <taxon>Ascoideaceae</taxon>
        <taxon>Ascoidea</taxon>
    </lineage>
</organism>